<feature type="compositionally biased region" description="Low complexity" evidence="1">
    <location>
        <begin position="287"/>
        <end position="319"/>
    </location>
</feature>
<feature type="region of interest" description="Disordered" evidence="1">
    <location>
        <begin position="753"/>
        <end position="776"/>
    </location>
</feature>
<feature type="region of interest" description="Disordered" evidence="1">
    <location>
        <begin position="367"/>
        <end position="535"/>
    </location>
</feature>
<gene>
    <name evidence="2" type="ORF">RHSIM_RhsimUnG0118100</name>
</gene>
<dbReference type="GO" id="GO:0008017">
    <property type="term" value="F:microtubule binding"/>
    <property type="evidence" value="ECO:0007669"/>
    <property type="project" value="InterPro"/>
</dbReference>
<dbReference type="Proteomes" id="UP000626092">
    <property type="component" value="Unassembled WGS sequence"/>
</dbReference>
<protein>
    <submittedName>
        <fullName evidence="2">Uncharacterized protein</fullName>
    </submittedName>
</protein>
<dbReference type="AlphaFoldDB" id="A0A834G192"/>
<feature type="compositionally biased region" description="Low complexity" evidence="1">
    <location>
        <begin position="367"/>
        <end position="398"/>
    </location>
</feature>
<organism evidence="2 3">
    <name type="scientific">Rhododendron simsii</name>
    <name type="common">Sims's rhododendron</name>
    <dbReference type="NCBI Taxonomy" id="118357"/>
    <lineage>
        <taxon>Eukaryota</taxon>
        <taxon>Viridiplantae</taxon>
        <taxon>Streptophyta</taxon>
        <taxon>Embryophyta</taxon>
        <taxon>Tracheophyta</taxon>
        <taxon>Spermatophyta</taxon>
        <taxon>Magnoliopsida</taxon>
        <taxon>eudicotyledons</taxon>
        <taxon>Gunneridae</taxon>
        <taxon>Pentapetalae</taxon>
        <taxon>asterids</taxon>
        <taxon>Ericales</taxon>
        <taxon>Ericaceae</taxon>
        <taxon>Ericoideae</taxon>
        <taxon>Rhodoreae</taxon>
        <taxon>Rhododendron</taxon>
    </lineage>
</organism>
<feature type="region of interest" description="Disordered" evidence="1">
    <location>
        <begin position="1"/>
        <end position="37"/>
    </location>
</feature>
<evidence type="ECO:0000256" key="1">
    <source>
        <dbReference type="SAM" id="MobiDB-lite"/>
    </source>
</evidence>
<comment type="caution">
    <text evidence="2">The sequence shown here is derived from an EMBL/GenBank/DDBJ whole genome shotgun (WGS) entry which is preliminary data.</text>
</comment>
<feature type="compositionally biased region" description="Polar residues" evidence="1">
    <location>
        <begin position="754"/>
        <end position="763"/>
    </location>
</feature>
<dbReference type="OrthoDB" id="1931260at2759"/>
<dbReference type="PANTHER" id="PTHR33737">
    <property type="entry name" value="OS05G0121800 PROTEIN"/>
    <property type="match status" value="1"/>
</dbReference>
<dbReference type="PANTHER" id="PTHR33737:SF2">
    <property type="entry name" value="OS12G0102700 PROTEIN"/>
    <property type="match status" value="1"/>
</dbReference>
<feature type="compositionally biased region" description="Low complexity" evidence="1">
    <location>
        <begin position="156"/>
        <end position="174"/>
    </location>
</feature>
<dbReference type="EMBL" id="WJXA01000277">
    <property type="protein sequence ID" value="KAF7113530.1"/>
    <property type="molecule type" value="Genomic_DNA"/>
</dbReference>
<accession>A0A834G192</accession>
<evidence type="ECO:0000313" key="2">
    <source>
        <dbReference type="EMBL" id="KAF7113530.1"/>
    </source>
</evidence>
<feature type="compositionally biased region" description="Polar residues" evidence="1">
    <location>
        <begin position="419"/>
        <end position="438"/>
    </location>
</feature>
<sequence length="776" mass="81627">MDEKDEGDLGLGGLSIVDQFSGNQSAEKQNSHKGSEFLEAVASEKAMEADARLKVEQLPQSSDPLEPERARKHGKYNLRQSLAWDTAFFTSEGVLEPDELSSMIEGVGKGGKQFLPGIEEDVCRSTDTLSTLESENLTLESLEADLFEDIRASIQKSSKASSTASSSKSASAKTETQALKKVELASNNMVKPKPASKRESIGMQGTSRSIKQGPSCPQGTKKAPKVIGGPNLISSAPSKRASLAANQVKTGNDDAKGPKVAGKVAPLSKVQGLGGSSRTLPKPVPPSKSSCSNSSTATKKGPPKSSASSNSSGSASSPNVGISPVKATRRKTVNPTSSSSILKTPMTIALKNKGQFGLTDRLMSSKLSSNISPASSISEWSSESCSSTSTVNQTSSTSRASIDTSPPASDRHENKATRPHSNNAEAASKQTGTLSQPATGKPSGLRMPSPKIGFFDGGKSLVRTPNKSRQSYYGIPAGPKIGPGVCSPGGGSSKSMLSKVQPEKVATTAGDTTVDTRKPTSPSPPRKLSNVSTKVSSASGSVKNCVSISPQVQNRMDVESCLKGEEVGPRRPNKPNQMSDSNRDVEKMGSLGMLKRDTGIEKHSNTNLKDVVIAPIEQDTIGSRSHSSHENIRLSKEMGDENELQSLHVEKENGPFEDPLDGLSIIHVGAGSSKQKTQKEHIGNAISPIEFCHSDFTQNNESKTNLSGPAPISLSPVTCELTASTRTPLTLKNSFCNGEAFDVSARSSIGVAEKTTTVSSLESTQREKSYAGAHSN</sequence>
<name>A0A834G192_RHOSS</name>
<feature type="compositionally biased region" description="Polar residues" evidence="1">
    <location>
        <begin position="18"/>
        <end position="28"/>
    </location>
</feature>
<reference evidence="2" key="1">
    <citation type="submission" date="2019-11" db="EMBL/GenBank/DDBJ databases">
        <authorList>
            <person name="Liu Y."/>
            <person name="Hou J."/>
            <person name="Li T.-Q."/>
            <person name="Guan C.-H."/>
            <person name="Wu X."/>
            <person name="Wu H.-Z."/>
            <person name="Ling F."/>
            <person name="Zhang R."/>
            <person name="Shi X.-G."/>
            <person name="Ren J.-P."/>
            <person name="Chen E.-F."/>
            <person name="Sun J.-M."/>
        </authorList>
    </citation>
    <scope>NUCLEOTIDE SEQUENCE</scope>
    <source>
        <strain evidence="2">Adult_tree_wgs_1</strain>
        <tissue evidence="2">Leaves</tissue>
    </source>
</reference>
<feature type="compositionally biased region" description="Polar residues" evidence="1">
    <location>
        <begin position="333"/>
        <end position="342"/>
    </location>
</feature>
<feature type="compositionally biased region" description="Polar residues" evidence="1">
    <location>
        <begin position="203"/>
        <end position="218"/>
    </location>
</feature>
<evidence type="ECO:0000313" key="3">
    <source>
        <dbReference type="Proteomes" id="UP000626092"/>
    </source>
</evidence>
<feature type="region of interest" description="Disordered" evidence="1">
    <location>
        <begin position="155"/>
        <end position="349"/>
    </location>
</feature>
<dbReference type="InterPro" id="IPR045882">
    <property type="entry name" value="GPT1/2"/>
</dbReference>
<feature type="region of interest" description="Disordered" evidence="1">
    <location>
        <begin position="564"/>
        <end position="586"/>
    </location>
</feature>
<keyword evidence="3" id="KW-1185">Reference proteome</keyword>
<proteinExistence type="predicted"/>